<dbReference type="AlphaFoldDB" id="A0A520KG67"/>
<reference evidence="1 2" key="1">
    <citation type="journal article" date="2019" name="Nat. Microbiol.">
        <title>Wide diversity of methane and short-chain alkane metabolisms in uncultured archaea.</title>
        <authorList>
            <person name="Borrel G."/>
            <person name="Adam P.S."/>
            <person name="McKay L.J."/>
            <person name="Chen L.X."/>
            <person name="Sierra-Garcia I.N."/>
            <person name="Sieber C.M."/>
            <person name="Letourneur Q."/>
            <person name="Ghozlane A."/>
            <person name="Andersen G.L."/>
            <person name="Li W.J."/>
            <person name="Hallam S.J."/>
            <person name="Muyzer G."/>
            <person name="de Oliveira V.M."/>
            <person name="Inskeep W.P."/>
            <person name="Banfield J.F."/>
            <person name="Gribaldo S."/>
        </authorList>
    </citation>
    <scope>NUCLEOTIDE SEQUENCE [LARGE SCALE GENOMIC DNA]</scope>
    <source>
        <strain evidence="1">Verst-YHS</strain>
    </source>
</reference>
<evidence type="ECO:0000313" key="1">
    <source>
        <dbReference type="EMBL" id="RZN56730.1"/>
    </source>
</evidence>
<organism evidence="1 2">
    <name type="scientific">Thermoproteota archaeon</name>
    <dbReference type="NCBI Taxonomy" id="2056631"/>
    <lineage>
        <taxon>Archaea</taxon>
        <taxon>Thermoproteota</taxon>
    </lineage>
</organism>
<name>A0A520KG67_9CREN</name>
<comment type="caution">
    <text evidence="1">The sequence shown here is derived from an EMBL/GenBank/DDBJ whole genome shotgun (WGS) entry which is preliminary data.</text>
</comment>
<proteinExistence type="predicted"/>
<dbReference type="EMBL" id="RXIH01000018">
    <property type="protein sequence ID" value="RZN56730.1"/>
    <property type="molecule type" value="Genomic_DNA"/>
</dbReference>
<sequence>MIITANIPKRLPSIVLFFILCFPSKIPLIADIVSPISAEVIPIITEVIDKKKTIIREATQKYIYDANAVFSKLLAISSETLYRGKSMGTLILINSIRMKIINNIER</sequence>
<gene>
    <name evidence="1" type="ORF">EF809_02235</name>
</gene>
<accession>A0A520KG67</accession>
<evidence type="ECO:0000313" key="2">
    <source>
        <dbReference type="Proteomes" id="UP000316080"/>
    </source>
</evidence>
<dbReference type="Proteomes" id="UP000316080">
    <property type="component" value="Unassembled WGS sequence"/>
</dbReference>
<protein>
    <submittedName>
        <fullName evidence="1">Uncharacterized protein</fullName>
    </submittedName>
</protein>